<dbReference type="Proteomes" id="UP000289738">
    <property type="component" value="Chromosome A09"/>
</dbReference>
<dbReference type="AlphaFoldDB" id="A0A445BGF4"/>
<dbReference type="STRING" id="3818.A0A445BGF4"/>
<evidence type="ECO:0000313" key="3">
    <source>
        <dbReference type="Proteomes" id="UP000289738"/>
    </source>
</evidence>
<sequence>MHYWVRATSSDFAGTPPQPRSGHSAVNIGKSKVVVFGGLVDKKFLSDIAVYDTGSHPFSLCFDFFLIFKKRWYFCYFQQN</sequence>
<feature type="region of interest" description="Disordered" evidence="1">
    <location>
        <begin position="1"/>
        <end position="24"/>
    </location>
</feature>
<organism evidence="2 3">
    <name type="scientific">Arachis hypogaea</name>
    <name type="common">Peanut</name>
    <dbReference type="NCBI Taxonomy" id="3818"/>
    <lineage>
        <taxon>Eukaryota</taxon>
        <taxon>Viridiplantae</taxon>
        <taxon>Streptophyta</taxon>
        <taxon>Embryophyta</taxon>
        <taxon>Tracheophyta</taxon>
        <taxon>Spermatophyta</taxon>
        <taxon>Magnoliopsida</taxon>
        <taxon>eudicotyledons</taxon>
        <taxon>Gunneridae</taxon>
        <taxon>Pentapetalae</taxon>
        <taxon>rosids</taxon>
        <taxon>fabids</taxon>
        <taxon>Fabales</taxon>
        <taxon>Fabaceae</taxon>
        <taxon>Papilionoideae</taxon>
        <taxon>50 kb inversion clade</taxon>
        <taxon>dalbergioids sensu lato</taxon>
        <taxon>Dalbergieae</taxon>
        <taxon>Pterocarpus clade</taxon>
        <taxon>Arachis</taxon>
    </lineage>
</organism>
<accession>A0A445BGF4</accession>
<gene>
    <name evidence="2" type="ORF">Ahy_A09g042607</name>
</gene>
<protein>
    <submittedName>
        <fullName evidence="2">Uncharacterized protein</fullName>
    </submittedName>
</protein>
<dbReference type="EMBL" id="SDMP01000009">
    <property type="protein sequence ID" value="RYR37730.1"/>
    <property type="molecule type" value="Genomic_DNA"/>
</dbReference>
<dbReference type="EMBL" id="SDMP01000009">
    <property type="protein sequence ID" value="RYR37729.1"/>
    <property type="molecule type" value="Genomic_DNA"/>
</dbReference>
<dbReference type="SUPFAM" id="SSF117281">
    <property type="entry name" value="Kelch motif"/>
    <property type="match status" value="1"/>
</dbReference>
<proteinExistence type="predicted"/>
<keyword evidence="3" id="KW-1185">Reference proteome</keyword>
<dbReference type="EMBL" id="SDMP01000009">
    <property type="protein sequence ID" value="RYR37728.1"/>
    <property type="molecule type" value="Genomic_DNA"/>
</dbReference>
<comment type="caution">
    <text evidence="2">The sequence shown here is derived from an EMBL/GenBank/DDBJ whole genome shotgun (WGS) entry which is preliminary data.</text>
</comment>
<dbReference type="InterPro" id="IPR015915">
    <property type="entry name" value="Kelch-typ_b-propeller"/>
</dbReference>
<evidence type="ECO:0000313" key="2">
    <source>
        <dbReference type="EMBL" id="RYR37729.1"/>
    </source>
</evidence>
<reference evidence="2 3" key="1">
    <citation type="submission" date="2019-01" db="EMBL/GenBank/DDBJ databases">
        <title>Sequencing of cultivated peanut Arachis hypogaea provides insights into genome evolution and oil improvement.</title>
        <authorList>
            <person name="Chen X."/>
        </authorList>
    </citation>
    <scope>NUCLEOTIDE SEQUENCE [LARGE SCALE GENOMIC DNA]</scope>
    <source>
        <strain evidence="3">cv. Fuhuasheng</strain>
        <strain evidence="2">GDAAS-fuhuasheng2018</strain>
        <tissue evidence="2">Leaves</tissue>
    </source>
</reference>
<evidence type="ECO:0000256" key="1">
    <source>
        <dbReference type="SAM" id="MobiDB-lite"/>
    </source>
</evidence>
<name>A0A445BGF4_ARAHY</name>
<dbReference type="Gene3D" id="2.120.10.80">
    <property type="entry name" value="Kelch-type beta propeller"/>
    <property type="match status" value="1"/>
</dbReference>